<dbReference type="RefSeq" id="WP_207616629.1">
    <property type="nucleotide sequence ID" value="NZ_JAFNLL010000029.1"/>
</dbReference>
<organism evidence="1 2">
    <name type="scientific">Arthrobacter cavernae</name>
    <dbReference type="NCBI Taxonomy" id="2817681"/>
    <lineage>
        <taxon>Bacteria</taxon>
        <taxon>Bacillati</taxon>
        <taxon>Actinomycetota</taxon>
        <taxon>Actinomycetes</taxon>
        <taxon>Micrococcales</taxon>
        <taxon>Micrococcaceae</taxon>
        <taxon>Arthrobacter</taxon>
    </lineage>
</organism>
<dbReference type="Proteomes" id="UP000664164">
    <property type="component" value="Unassembled WGS sequence"/>
</dbReference>
<dbReference type="EMBL" id="JAFNLL010000029">
    <property type="protein sequence ID" value="MBO1268840.1"/>
    <property type="molecule type" value="Genomic_DNA"/>
</dbReference>
<comment type="caution">
    <text evidence="1">The sequence shown here is derived from an EMBL/GenBank/DDBJ whole genome shotgun (WGS) entry which is preliminary data.</text>
</comment>
<dbReference type="AlphaFoldDB" id="A0A939HHZ6"/>
<accession>A0A939HHZ6</accession>
<proteinExistence type="predicted"/>
<sequence>MSLTPLTEVPEFLSSFLARVRPVQARTVLLDNLLPPFPLYARVLNRAERGYGPTSSWQDLGGPGLEVDASTQWTDIVGSNPEAADWNVAMGSVDGSTAAGLAGILGRHTSTPEHCWFLFWEGYAGIGDGIGPATTATITVNPDRSMYVLTGPVADAMELAGGEFYLRRPLWWIPADGAWCVGNDLYGRSVYVGASVEALSEILQEPTLESHPVRGQHLVAAEDF</sequence>
<reference evidence="1" key="1">
    <citation type="submission" date="2021-03" db="EMBL/GenBank/DDBJ databases">
        <title>A new species, PO-11, isolated from a karst cave deposit.</title>
        <authorList>
            <person name="Zhaoxiaoyong W."/>
        </authorList>
    </citation>
    <scope>NUCLEOTIDE SEQUENCE</scope>
    <source>
        <strain evidence="1">PO-11</strain>
    </source>
</reference>
<evidence type="ECO:0000313" key="2">
    <source>
        <dbReference type="Proteomes" id="UP000664164"/>
    </source>
</evidence>
<evidence type="ECO:0000313" key="1">
    <source>
        <dbReference type="EMBL" id="MBO1268840.1"/>
    </source>
</evidence>
<protein>
    <submittedName>
        <fullName evidence="1">Uncharacterized protein</fullName>
    </submittedName>
</protein>
<keyword evidence="2" id="KW-1185">Reference proteome</keyword>
<gene>
    <name evidence="1" type="ORF">J1902_12825</name>
</gene>
<name>A0A939HHZ6_9MICC</name>